<name>A0A7S0JDR0_9EUKA</name>
<organism evidence="1">
    <name type="scientific">Calcidiscus leptoporus</name>
    <dbReference type="NCBI Taxonomy" id="127549"/>
    <lineage>
        <taxon>Eukaryota</taxon>
        <taxon>Haptista</taxon>
        <taxon>Haptophyta</taxon>
        <taxon>Prymnesiophyceae</taxon>
        <taxon>Coccolithales</taxon>
        <taxon>Calcidiscaceae</taxon>
        <taxon>Calcidiscus</taxon>
    </lineage>
</organism>
<evidence type="ECO:0000313" key="1">
    <source>
        <dbReference type="EMBL" id="CAD8547418.1"/>
    </source>
</evidence>
<dbReference type="AlphaFoldDB" id="A0A7S0JDR0"/>
<sequence length="334" mass="36610">MWLTTQKDGYVWLVDQHDDYRIMSVLKTPMLMGNETVSWPHSLCEAANGTIVVNLQGWTELNDMSKPVSNFSSAYAAWHVDPDAYDPDMYAHGGVLYEALPKPVNCAADGDGHVIVGQDASPSVLRISPDGTARQISVELHTTGPGVVAAPDGSVWIASIGSRNASLPETSGFAARFRRGSDVPELVRLGAPLANSRRIIHFAFRESPPTMYVLTSSLFHVPAVEEVLVFAFNEAWDSPDWVDTWPIGGYGDAHRIAYAPHDQSGRDSVILTEYGSDRLVQLSPDPPTFPTIPYMMPVSSEIWEMYLDMYSRMNVSGAVPDENITQDAGRPGIV</sequence>
<gene>
    <name evidence="1" type="ORF">CLEP1334_LOCUS22708</name>
</gene>
<accession>A0A7S0JDR0</accession>
<dbReference type="EMBL" id="HBER01045308">
    <property type="protein sequence ID" value="CAD8547418.1"/>
    <property type="molecule type" value="Transcribed_RNA"/>
</dbReference>
<dbReference type="SUPFAM" id="SSF101898">
    <property type="entry name" value="NHL repeat"/>
    <property type="match status" value="1"/>
</dbReference>
<proteinExistence type="predicted"/>
<protein>
    <recommendedName>
        <fullName evidence="2">SMP-30/Gluconolactonase/LRE-like region domain-containing protein</fullName>
    </recommendedName>
</protein>
<reference evidence="1" key="1">
    <citation type="submission" date="2021-01" db="EMBL/GenBank/DDBJ databases">
        <authorList>
            <person name="Corre E."/>
            <person name="Pelletier E."/>
            <person name="Niang G."/>
            <person name="Scheremetjew M."/>
            <person name="Finn R."/>
            <person name="Kale V."/>
            <person name="Holt S."/>
            <person name="Cochrane G."/>
            <person name="Meng A."/>
            <person name="Brown T."/>
            <person name="Cohen L."/>
        </authorList>
    </citation>
    <scope>NUCLEOTIDE SEQUENCE</scope>
    <source>
        <strain evidence="1">RCC1130</strain>
    </source>
</reference>
<evidence type="ECO:0008006" key="2">
    <source>
        <dbReference type="Google" id="ProtNLM"/>
    </source>
</evidence>